<evidence type="ECO:0000256" key="1">
    <source>
        <dbReference type="SAM" id="Phobius"/>
    </source>
</evidence>
<accession>A0ABZ3FR80</accession>
<organism evidence="2 3">
    <name type="scientific">Ammonicoccus fulvus</name>
    <dbReference type="NCBI Taxonomy" id="3138240"/>
    <lineage>
        <taxon>Bacteria</taxon>
        <taxon>Bacillati</taxon>
        <taxon>Actinomycetota</taxon>
        <taxon>Actinomycetes</taxon>
        <taxon>Propionibacteriales</taxon>
        <taxon>Propionibacteriaceae</taxon>
        <taxon>Ammonicoccus</taxon>
    </lineage>
</organism>
<keyword evidence="3" id="KW-1185">Reference proteome</keyword>
<proteinExistence type="predicted"/>
<gene>
    <name evidence="2" type="ORF">AADG42_08095</name>
</gene>
<keyword evidence="1" id="KW-0812">Transmembrane</keyword>
<reference evidence="2 3" key="1">
    <citation type="submission" date="2024-04" db="EMBL/GenBank/DDBJ databases">
        <title>Isolation of an actinomycete strain from pig manure.</title>
        <authorList>
            <person name="Gong T."/>
            <person name="Yu Z."/>
            <person name="An M."/>
            <person name="Wei C."/>
            <person name="Yang W."/>
            <person name="Liu L."/>
        </authorList>
    </citation>
    <scope>NUCLEOTIDE SEQUENCE [LARGE SCALE GENOMIC DNA]</scope>
    <source>
        <strain evidence="2 3">ZF39</strain>
    </source>
</reference>
<feature type="transmembrane region" description="Helical" evidence="1">
    <location>
        <begin position="7"/>
        <end position="27"/>
    </location>
</feature>
<keyword evidence="1" id="KW-0472">Membrane</keyword>
<dbReference type="Proteomes" id="UP001442841">
    <property type="component" value="Chromosome"/>
</dbReference>
<sequence>MSRFLRRWAFALVLLGIIIGYLAVKSMTGDPSGMVWVGVLLPAVFIVSPLFFPSRRARRDHGLEQPDRVAIYFRPGDVFSIRLRLALGNVAKRALWIDAVADPAAEAWVREVNRGDLLTPTVVIGDEIKRNPNPHWVGRHLVEDDEQDAAEKAAPDDSD</sequence>
<dbReference type="RefSeq" id="WP_425308706.1">
    <property type="nucleotide sequence ID" value="NZ_CP154795.1"/>
</dbReference>
<dbReference type="EMBL" id="CP154795">
    <property type="protein sequence ID" value="XAN07255.1"/>
    <property type="molecule type" value="Genomic_DNA"/>
</dbReference>
<protein>
    <submittedName>
        <fullName evidence="2">Uncharacterized protein</fullName>
    </submittedName>
</protein>
<keyword evidence="1" id="KW-1133">Transmembrane helix</keyword>
<evidence type="ECO:0000313" key="3">
    <source>
        <dbReference type="Proteomes" id="UP001442841"/>
    </source>
</evidence>
<feature type="transmembrane region" description="Helical" evidence="1">
    <location>
        <begin position="33"/>
        <end position="52"/>
    </location>
</feature>
<evidence type="ECO:0000313" key="2">
    <source>
        <dbReference type="EMBL" id="XAN07255.1"/>
    </source>
</evidence>
<name>A0ABZ3FR80_9ACTN</name>